<organism evidence="1 2">
    <name type="scientific">Halohasta litorea</name>
    <dbReference type="NCBI Taxonomy" id="869891"/>
    <lineage>
        <taxon>Archaea</taxon>
        <taxon>Methanobacteriati</taxon>
        <taxon>Methanobacteriota</taxon>
        <taxon>Stenosarchaea group</taxon>
        <taxon>Halobacteria</taxon>
        <taxon>Halobacteriales</taxon>
        <taxon>Haloferacaceae</taxon>
        <taxon>Halohasta</taxon>
    </lineage>
</organism>
<reference evidence="1 2" key="1">
    <citation type="journal article" date="2019" name="Int. J. Syst. Evol. Microbiol.">
        <title>The Global Catalogue of Microorganisms (GCM) 10K type strain sequencing project: providing services to taxonomists for standard genome sequencing and annotation.</title>
        <authorList>
            <consortium name="The Broad Institute Genomics Platform"/>
            <consortium name="The Broad Institute Genome Sequencing Center for Infectious Disease"/>
            <person name="Wu L."/>
            <person name="Ma J."/>
        </authorList>
    </citation>
    <scope>NUCLEOTIDE SEQUENCE [LARGE SCALE GENOMIC DNA]</scope>
    <source>
        <strain evidence="1 2">CGMCC 1.10593</strain>
    </source>
</reference>
<dbReference type="RefSeq" id="WP_256396202.1">
    <property type="nucleotide sequence ID" value="NZ_JANHDJ010000003.1"/>
</dbReference>
<name>A0ABD6D932_9EURY</name>
<sequence>MVNDSEQPETQAASQFEKNRFFDGKLMTAADMEAEQRYHAGRLELVTRHTTSAGILRGLGVRSIESSDGELTVSVDAGVAIDGSGRPIVVETPTTKTLPAPEGEECHLFVRFDETALESVPVPDADGPVSETASNRLRESFELTYRERPPDREPVPGLDVDLSADDPSALAGRIAAAYHDTHRTNEPSRTDAAVYLGGFERQSGGNWVRSETAPQPEYGLNHDLLYGLLVDHLADTENPHRTEIEAEPPEPELDPTELEGIHERVDYLQSELADLKARQQTTTTHLLRKTLETTARQFRSTAERFADHDGSVSKAAREIAHQVEAASHNEVHADPDRYITTVADLSSLFVDIGDQLVGTAREETADRYLDAVAELQSTLADDQPAVEVAIALDGVAEAAVDLEIVYTATKNA</sequence>
<dbReference type="Proteomes" id="UP001597052">
    <property type="component" value="Unassembled WGS sequence"/>
</dbReference>
<evidence type="ECO:0000313" key="2">
    <source>
        <dbReference type="Proteomes" id="UP001597052"/>
    </source>
</evidence>
<evidence type="ECO:0008006" key="3">
    <source>
        <dbReference type="Google" id="ProtNLM"/>
    </source>
</evidence>
<keyword evidence="2" id="KW-1185">Reference proteome</keyword>
<accession>A0ABD6D932</accession>
<proteinExistence type="predicted"/>
<comment type="caution">
    <text evidence="1">The sequence shown here is derived from an EMBL/GenBank/DDBJ whole genome shotgun (WGS) entry which is preliminary data.</text>
</comment>
<dbReference type="AlphaFoldDB" id="A0ABD6D932"/>
<gene>
    <name evidence="1" type="ORF">ACFSBW_13060</name>
</gene>
<dbReference type="EMBL" id="JBHUDM010000003">
    <property type="protein sequence ID" value="MFD1642804.1"/>
    <property type="molecule type" value="Genomic_DNA"/>
</dbReference>
<evidence type="ECO:0000313" key="1">
    <source>
        <dbReference type="EMBL" id="MFD1642804.1"/>
    </source>
</evidence>
<protein>
    <recommendedName>
        <fullName evidence="3">Halobacterial output domain-containing protein</fullName>
    </recommendedName>
</protein>